<dbReference type="InterPro" id="IPR036977">
    <property type="entry name" value="DNA_primase_Znf_CHC2"/>
</dbReference>
<dbReference type="EMBL" id="FP929050">
    <property type="protein sequence ID" value="CBL10861.1"/>
    <property type="molecule type" value="Genomic_DNA"/>
</dbReference>
<dbReference type="KEGG" id="rix:RO1_00200"/>
<dbReference type="GO" id="GO:0006269">
    <property type="term" value="P:DNA replication, synthesis of primer"/>
    <property type="evidence" value="ECO:0007669"/>
    <property type="project" value="TreeGrafter"/>
</dbReference>
<dbReference type="PANTHER" id="PTHR30313:SF2">
    <property type="entry name" value="DNA PRIMASE"/>
    <property type="match status" value="1"/>
</dbReference>
<reference evidence="5 6" key="1">
    <citation type="submission" date="2010-03" db="EMBL/GenBank/DDBJ databases">
        <title>The genome sequence of Roseburia intestinalis XB6B4.</title>
        <authorList>
            <consortium name="metaHIT consortium -- http://www.metahit.eu/"/>
            <person name="Pajon A."/>
            <person name="Turner K."/>
            <person name="Parkhill J."/>
            <person name="Bernalier A."/>
        </authorList>
    </citation>
    <scope>NUCLEOTIDE SEQUENCE [LARGE SCALE GENOMIC DNA]</scope>
    <source>
        <strain evidence="5 6">XB6B4</strain>
    </source>
</reference>
<accession>D4KU21</accession>
<feature type="domain" description="Zinc finger CHC2-type" evidence="4">
    <location>
        <begin position="29"/>
        <end position="80"/>
    </location>
</feature>
<dbReference type="RefSeq" id="WP_015519869.1">
    <property type="nucleotide sequence ID" value="NC_021012.1"/>
</dbReference>
<gene>
    <name evidence="5" type="ORF">RO1_00200</name>
</gene>
<dbReference type="SUPFAM" id="SSF57783">
    <property type="entry name" value="Zinc beta-ribbon"/>
    <property type="match status" value="1"/>
</dbReference>
<evidence type="ECO:0000256" key="1">
    <source>
        <dbReference type="ARBA" id="ARBA00022723"/>
    </source>
</evidence>
<evidence type="ECO:0000259" key="4">
    <source>
        <dbReference type="SMART" id="SM00400"/>
    </source>
</evidence>
<dbReference type="Proteomes" id="UP000008953">
    <property type="component" value="Chromosome"/>
</dbReference>
<dbReference type="InterPro" id="IPR050219">
    <property type="entry name" value="DnaG_primase"/>
</dbReference>
<dbReference type="GO" id="GO:0003899">
    <property type="term" value="F:DNA-directed RNA polymerase activity"/>
    <property type="evidence" value="ECO:0007669"/>
    <property type="project" value="InterPro"/>
</dbReference>
<dbReference type="InterPro" id="IPR002694">
    <property type="entry name" value="Znf_CHC2"/>
</dbReference>
<dbReference type="PANTHER" id="PTHR30313">
    <property type="entry name" value="DNA PRIMASE"/>
    <property type="match status" value="1"/>
</dbReference>
<keyword evidence="1" id="KW-0479">Metal-binding</keyword>
<evidence type="ECO:0000256" key="3">
    <source>
        <dbReference type="ARBA" id="ARBA00022833"/>
    </source>
</evidence>
<evidence type="ECO:0000313" key="6">
    <source>
        <dbReference type="Proteomes" id="UP000008953"/>
    </source>
</evidence>
<dbReference type="GO" id="GO:0008270">
    <property type="term" value="F:zinc ion binding"/>
    <property type="evidence" value="ECO:0007669"/>
    <property type="project" value="UniProtKB-KW"/>
</dbReference>
<keyword evidence="3" id="KW-0862">Zinc</keyword>
<reference evidence="5 6" key="2">
    <citation type="submission" date="2010-03" db="EMBL/GenBank/DDBJ databases">
        <authorList>
            <person name="Pajon A."/>
        </authorList>
    </citation>
    <scope>NUCLEOTIDE SEQUENCE [LARGE SCALE GENOMIC DNA]</scope>
    <source>
        <strain evidence="5 6">XB6B4</strain>
    </source>
</reference>
<keyword evidence="2" id="KW-0863">Zinc-finger</keyword>
<proteinExistence type="predicted"/>
<dbReference type="Pfam" id="PF01807">
    <property type="entry name" value="Zn_ribbon_DnaG"/>
    <property type="match status" value="1"/>
</dbReference>
<dbReference type="AlphaFoldDB" id="D4KU21"/>
<evidence type="ECO:0000313" key="5">
    <source>
        <dbReference type="EMBL" id="CBL10861.1"/>
    </source>
</evidence>
<evidence type="ECO:0000256" key="2">
    <source>
        <dbReference type="ARBA" id="ARBA00022771"/>
    </source>
</evidence>
<name>D4KU21_9FIRM</name>
<dbReference type="Gene3D" id="3.90.580.10">
    <property type="entry name" value="Zinc finger, CHC2-type domain"/>
    <property type="match status" value="1"/>
</dbReference>
<organism evidence="5 6">
    <name type="scientific">Roseburia intestinalis XB6B4</name>
    <dbReference type="NCBI Taxonomy" id="718255"/>
    <lineage>
        <taxon>Bacteria</taxon>
        <taxon>Bacillati</taxon>
        <taxon>Bacillota</taxon>
        <taxon>Clostridia</taxon>
        <taxon>Lachnospirales</taxon>
        <taxon>Lachnospiraceae</taxon>
        <taxon>Roseburia</taxon>
    </lineage>
</organism>
<dbReference type="HOGENOM" id="CLU_183799_0_0_9"/>
<dbReference type="GO" id="GO:0005737">
    <property type="term" value="C:cytoplasm"/>
    <property type="evidence" value="ECO:0007669"/>
    <property type="project" value="TreeGrafter"/>
</dbReference>
<protein>
    <submittedName>
        <fullName evidence="5">DNA primase (Bacterial type)</fullName>
    </submittedName>
</protein>
<dbReference type="GO" id="GO:0003677">
    <property type="term" value="F:DNA binding"/>
    <property type="evidence" value="ECO:0007669"/>
    <property type="project" value="InterPro"/>
</dbReference>
<dbReference type="SMART" id="SM00400">
    <property type="entry name" value="ZnF_CHCC"/>
    <property type="match status" value="1"/>
</dbReference>
<sequence>MNLFQNVKYGVNCREAAERYGVSINRQGKALCPFHNDRHPSLYVADDHFYCFACGAHGDVIDFAANFFDLPLYEAAQRLAADFGVDAKPAADKGSS</sequence>